<dbReference type="EMBL" id="JYDJ01000156">
    <property type="protein sequence ID" value="KRX41967.1"/>
    <property type="molecule type" value="Genomic_DNA"/>
</dbReference>
<proteinExistence type="predicted"/>
<dbReference type="OrthoDB" id="122438at2759"/>
<accession>A0A0V0TSJ9</accession>
<sequence>MIPYKDRFRMKHYMPNKAHSWGLKVFCHCSSNGFLYDFLIAGDSPLEIKNGLGYIGADVVLKLSPGAQSIVIQLFHVFGAPLNAVKPRQLKKRGRGATDMCWGKMADSVPSSSSTNHWEPFVAGIKDVIGLLVYHRYQSRLFMGRIDLSAMLMSAYEEDHKCRRWHRRVFYWIFVLSESGLIFNIIPNRPQNPTCYFSAHRWRRLRGGPILVAIANLYPGSLASISLQMFSQQISGGWRLCSVVANFFDDVSEKVVSCAFVADMPENVRQLLKTGSRMKDLNLARSSPVSEQLLPTGTPWIRRTPAWAQERQDQDRKQYLLNYDVVRVVGRITFPWIACPTISRYPDIGTRQTS</sequence>
<dbReference type="PANTHER" id="PTHR47272:SF1">
    <property type="entry name" value="PIGGYBAC TRANSPOSABLE ELEMENT-DERIVED PROTEIN 3-LIKE"/>
    <property type="match status" value="1"/>
</dbReference>
<keyword evidence="2" id="KW-1185">Reference proteome</keyword>
<dbReference type="PANTHER" id="PTHR47272">
    <property type="entry name" value="DDE_TNP_1_7 DOMAIN-CONTAINING PROTEIN"/>
    <property type="match status" value="1"/>
</dbReference>
<evidence type="ECO:0000313" key="1">
    <source>
        <dbReference type="EMBL" id="KRX41967.1"/>
    </source>
</evidence>
<dbReference type="AlphaFoldDB" id="A0A0V0TSJ9"/>
<protein>
    <recommendedName>
        <fullName evidence="3">PiggyBac transposable element-derived protein domain-containing protein</fullName>
    </recommendedName>
</protein>
<dbReference type="Proteomes" id="UP000055048">
    <property type="component" value="Unassembled WGS sequence"/>
</dbReference>
<organism evidence="1 2">
    <name type="scientific">Trichinella murrelli</name>
    <dbReference type="NCBI Taxonomy" id="144512"/>
    <lineage>
        <taxon>Eukaryota</taxon>
        <taxon>Metazoa</taxon>
        <taxon>Ecdysozoa</taxon>
        <taxon>Nematoda</taxon>
        <taxon>Enoplea</taxon>
        <taxon>Dorylaimia</taxon>
        <taxon>Trichinellida</taxon>
        <taxon>Trichinellidae</taxon>
        <taxon>Trichinella</taxon>
    </lineage>
</organism>
<comment type="caution">
    <text evidence="1">The sequence shown here is derived from an EMBL/GenBank/DDBJ whole genome shotgun (WGS) entry which is preliminary data.</text>
</comment>
<name>A0A0V0TSJ9_9BILA</name>
<reference evidence="1 2" key="1">
    <citation type="submission" date="2015-01" db="EMBL/GenBank/DDBJ databases">
        <title>Evolution of Trichinella species and genotypes.</title>
        <authorList>
            <person name="Korhonen P.K."/>
            <person name="Edoardo P."/>
            <person name="Giuseppe L.R."/>
            <person name="Gasser R.B."/>
        </authorList>
    </citation>
    <scope>NUCLEOTIDE SEQUENCE [LARGE SCALE GENOMIC DNA]</scope>
    <source>
        <strain evidence="1">ISS417</strain>
    </source>
</reference>
<evidence type="ECO:0008006" key="3">
    <source>
        <dbReference type="Google" id="ProtNLM"/>
    </source>
</evidence>
<gene>
    <name evidence="1" type="ORF">T05_3201</name>
</gene>
<evidence type="ECO:0000313" key="2">
    <source>
        <dbReference type="Proteomes" id="UP000055048"/>
    </source>
</evidence>